<dbReference type="GO" id="GO:0016491">
    <property type="term" value="F:oxidoreductase activity"/>
    <property type="evidence" value="ECO:0007669"/>
    <property type="project" value="UniProtKB-KW"/>
</dbReference>
<dbReference type="InterPro" id="IPR012336">
    <property type="entry name" value="Thioredoxin-like_fold"/>
</dbReference>
<keyword evidence="5" id="KW-0676">Redox-active center</keyword>
<gene>
    <name evidence="7" type="ordered locus">Rxyl_1822</name>
</gene>
<dbReference type="KEGG" id="rxy:Rxyl_1822"/>
<evidence type="ECO:0000256" key="1">
    <source>
        <dbReference type="ARBA" id="ARBA00005791"/>
    </source>
</evidence>
<dbReference type="AlphaFoldDB" id="Q1AUZ8"/>
<reference evidence="7 8" key="1">
    <citation type="submission" date="2006-06" db="EMBL/GenBank/DDBJ databases">
        <title>Complete sequence of Rubrobacter xylanophilus DSM 9941.</title>
        <authorList>
            <consortium name="US DOE Joint Genome Institute"/>
            <person name="Copeland A."/>
            <person name="Lucas S."/>
            <person name="Lapidus A."/>
            <person name="Barry K."/>
            <person name="Detter J.C."/>
            <person name="Glavina del Rio T."/>
            <person name="Hammon N."/>
            <person name="Israni S."/>
            <person name="Dalin E."/>
            <person name="Tice H."/>
            <person name="Pitluck S."/>
            <person name="Munk A.C."/>
            <person name="Brettin T."/>
            <person name="Bruce D."/>
            <person name="Han C."/>
            <person name="Tapia R."/>
            <person name="Gilna P."/>
            <person name="Schmutz J."/>
            <person name="Larimer F."/>
            <person name="Land M."/>
            <person name="Hauser L."/>
            <person name="Kyrpides N."/>
            <person name="Lykidis A."/>
            <person name="da Costa M.S."/>
            <person name="Rainey F.A."/>
            <person name="Empadinhas N."/>
            <person name="Jolivet E."/>
            <person name="Battista J.R."/>
            <person name="Richardson P."/>
        </authorList>
    </citation>
    <scope>NUCLEOTIDE SEQUENCE [LARGE SCALE GENOMIC DNA]</scope>
    <source>
        <strain evidence="8">DSM 9941 / NBRC 16129 / PRD-1</strain>
    </source>
</reference>
<evidence type="ECO:0000256" key="4">
    <source>
        <dbReference type="ARBA" id="ARBA00023157"/>
    </source>
</evidence>
<keyword evidence="3" id="KW-0560">Oxidoreductase</keyword>
<dbReference type="Pfam" id="PF13462">
    <property type="entry name" value="Thioredoxin_4"/>
    <property type="match status" value="1"/>
</dbReference>
<dbReference type="SUPFAM" id="SSF52833">
    <property type="entry name" value="Thioredoxin-like"/>
    <property type="match status" value="1"/>
</dbReference>
<dbReference type="STRING" id="266117.Rxyl_1822"/>
<evidence type="ECO:0000256" key="5">
    <source>
        <dbReference type="ARBA" id="ARBA00023284"/>
    </source>
</evidence>
<dbReference type="RefSeq" id="WP_011564796.1">
    <property type="nucleotide sequence ID" value="NC_008148.1"/>
</dbReference>
<name>Q1AUZ8_RUBXD</name>
<evidence type="ECO:0000256" key="3">
    <source>
        <dbReference type="ARBA" id="ARBA00023002"/>
    </source>
</evidence>
<dbReference type="PANTHER" id="PTHR13887">
    <property type="entry name" value="GLUTATHIONE S-TRANSFERASE KAPPA"/>
    <property type="match status" value="1"/>
</dbReference>
<dbReference type="PANTHER" id="PTHR13887:SF14">
    <property type="entry name" value="DISULFIDE BOND FORMATION PROTEIN D"/>
    <property type="match status" value="1"/>
</dbReference>
<accession>Q1AUZ8</accession>
<dbReference type="EMBL" id="CP000386">
    <property type="protein sequence ID" value="ABG04780.1"/>
    <property type="molecule type" value="Genomic_DNA"/>
</dbReference>
<proteinExistence type="inferred from homology"/>
<evidence type="ECO:0000259" key="6">
    <source>
        <dbReference type="PROSITE" id="PS51352"/>
    </source>
</evidence>
<evidence type="ECO:0000313" key="7">
    <source>
        <dbReference type="EMBL" id="ABG04780.1"/>
    </source>
</evidence>
<dbReference type="PROSITE" id="PS51352">
    <property type="entry name" value="THIOREDOXIN_2"/>
    <property type="match status" value="1"/>
</dbReference>
<dbReference type="InterPro" id="IPR036249">
    <property type="entry name" value="Thioredoxin-like_sf"/>
</dbReference>
<organism evidence="7 8">
    <name type="scientific">Rubrobacter xylanophilus (strain DSM 9941 / JCM 11954 / NBRC 16129 / PRD-1)</name>
    <dbReference type="NCBI Taxonomy" id="266117"/>
    <lineage>
        <taxon>Bacteria</taxon>
        <taxon>Bacillati</taxon>
        <taxon>Actinomycetota</taxon>
        <taxon>Rubrobacteria</taxon>
        <taxon>Rubrobacterales</taxon>
        <taxon>Rubrobacteraceae</taxon>
        <taxon>Rubrobacter</taxon>
    </lineage>
</organism>
<feature type="domain" description="Thioredoxin" evidence="6">
    <location>
        <begin position="27"/>
        <end position="225"/>
    </location>
</feature>
<comment type="similarity">
    <text evidence="1">Belongs to the thioredoxin family. DsbA subfamily.</text>
</comment>
<dbReference type="Gene3D" id="3.40.30.10">
    <property type="entry name" value="Glutaredoxin"/>
    <property type="match status" value="1"/>
</dbReference>
<evidence type="ECO:0000256" key="2">
    <source>
        <dbReference type="ARBA" id="ARBA00022729"/>
    </source>
</evidence>
<sequence length="230" mass="24848">MNAKDPAKNADGKAGWPLLAALLGAALLAGAMALYLLGPADRGAGESPPGGGERLPAPSLGREDAPVVMVEYADFQCPYCGEYAREVQPKLVEKYVESGTLRIEWRDFPYLGQESVNAALAARAAQAQGRFWEYHDLLYENQKPVNSGGFSDANLIKFAKKAGLDVERFEEDLKSGRYEAAVARDFREGQRRGVAGTPTFVINGKVVVGAQPQEVFEKAIEKAEREAQGG</sequence>
<keyword evidence="2" id="KW-0732">Signal</keyword>
<dbReference type="PhylomeDB" id="Q1AUZ8"/>
<dbReference type="Proteomes" id="UP000006637">
    <property type="component" value="Chromosome"/>
</dbReference>
<evidence type="ECO:0000313" key="8">
    <source>
        <dbReference type="Proteomes" id="UP000006637"/>
    </source>
</evidence>
<keyword evidence="8" id="KW-1185">Reference proteome</keyword>
<dbReference type="InterPro" id="IPR013766">
    <property type="entry name" value="Thioredoxin_domain"/>
</dbReference>
<protein>
    <submittedName>
        <fullName evidence="7">DSBA oxidoreductase</fullName>
    </submittedName>
</protein>
<dbReference type="HOGENOM" id="CLU_000288_47_1_11"/>
<dbReference type="eggNOG" id="COG1651">
    <property type="taxonomic scope" value="Bacteria"/>
</dbReference>
<keyword evidence="4" id="KW-1015">Disulfide bond</keyword>